<evidence type="ECO:0000256" key="1">
    <source>
        <dbReference type="SAM" id="MobiDB-lite"/>
    </source>
</evidence>
<proteinExistence type="predicted"/>
<comment type="caution">
    <text evidence="2">The sequence shown here is derived from an EMBL/GenBank/DDBJ whole genome shotgun (WGS) entry which is preliminary data.</text>
</comment>
<keyword evidence="3" id="KW-1185">Reference proteome</keyword>
<accession>A0ABS5L007</accession>
<gene>
    <name evidence="2" type="ORF">KGQ19_32375</name>
</gene>
<dbReference type="EMBL" id="JAAFYZ010000145">
    <property type="protein sequence ID" value="MBS2551575.1"/>
    <property type="molecule type" value="Genomic_DNA"/>
</dbReference>
<sequence length="66" mass="6874">MVKDPEWRRTPELAGVAPGPVADRSRGVSGADVEEGGVFAHLLGMLVSADRIAERGSAASLRNEAS</sequence>
<name>A0ABS5L007_9ACTN</name>
<organism evidence="2 3">
    <name type="scientific">Catenulispora pinistramenti</name>
    <dbReference type="NCBI Taxonomy" id="2705254"/>
    <lineage>
        <taxon>Bacteria</taxon>
        <taxon>Bacillati</taxon>
        <taxon>Actinomycetota</taxon>
        <taxon>Actinomycetes</taxon>
        <taxon>Catenulisporales</taxon>
        <taxon>Catenulisporaceae</taxon>
        <taxon>Catenulispora</taxon>
    </lineage>
</organism>
<feature type="compositionally biased region" description="Basic and acidic residues" evidence="1">
    <location>
        <begin position="1"/>
        <end position="11"/>
    </location>
</feature>
<protein>
    <submittedName>
        <fullName evidence="2">Uncharacterized protein</fullName>
    </submittedName>
</protein>
<feature type="region of interest" description="Disordered" evidence="1">
    <location>
        <begin position="1"/>
        <end position="30"/>
    </location>
</feature>
<evidence type="ECO:0000313" key="2">
    <source>
        <dbReference type="EMBL" id="MBS2551575.1"/>
    </source>
</evidence>
<evidence type="ECO:0000313" key="3">
    <source>
        <dbReference type="Proteomes" id="UP000730482"/>
    </source>
</evidence>
<dbReference type="Proteomes" id="UP000730482">
    <property type="component" value="Unassembled WGS sequence"/>
</dbReference>
<reference evidence="2 3" key="1">
    <citation type="submission" date="2020-02" db="EMBL/GenBank/DDBJ databases">
        <title>Acidophilic actinobacteria isolated from forest soil.</title>
        <authorList>
            <person name="Golinska P."/>
        </authorList>
    </citation>
    <scope>NUCLEOTIDE SEQUENCE [LARGE SCALE GENOMIC DNA]</scope>
    <source>
        <strain evidence="2 3">NL8</strain>
    </source>
</reference>
<dbReference type="RefSeq" id="WP_212016333.1">
    <property type="nucleotide sequence ID" value="NZ_JAAFYZ010000145.1"/>
</dbReference>